<protein>
    <submittedName>
        <fullName evidence="2">Uncharacterized protein</fullName>
    </submittedName>
</protein>
<evidence type="ECO:0000313" key="3">
    <source>
        <dbReference type="Proteomes" id="UP000785679"/>
    </source>
</evidence>
<feature type="region of interest" description="Disordered" evidence="1">
    <location>
        <begin position="233"/>
        <end position="254"/>
    </location>
</feature>
<feature type="region of interest" description="Disordered" evidence="1">
    <location>
        <begin position="262"/>
        <end position="281"/>
    </location>
</feature>
<keyword evidence="3" id="KW-1185">Reference proteome</keyword>
<accession>A0A8J8NNR4</accession>
<dbReference type="Proteomes" id="UP000785679">
    <property type="component" value="Unassembled WGS sequence"/>
</dbReference>
<feature type="region of interest" description="Disordered" evidence="1">
    <location>
        <begin position="81"/>
        <end position="200"/>
    </location>
</feature>
<feature type="compositionally biased region" description="Low complexity" evidence="1">
    <location>
        <begin position="176"/>
        <end position="188"/>
    </location>
</feature>
<feature type="compositionally biased region" description="Polar residues" evidence="1">
    <location>
        <begin position="161"/>
        <end position="171"/>
    </location>
</feature>
<dbReference type="OrthoDB" id="10649530at2759"/>
<organism evidence="2 3">
    <name type="scientific">Halteria grandinella</name>
    <dbReference type="NCBI Taxonomy" id="5974"/>
    <lineage>
        <taxon>Eukaryota</taxon>
        <taxon>Sar</taxon>
        <taxon>Alveolata</taxon>
        <taxon>Ciliophora</taxon>
        <taxon>Intramacronucleata</taxon>
        <taxon>Spirotrichea</taxon>
        <taxon>Stichotrichia</taxon>
        <taxon>Sporadotrichida</taxon>
        <taxon>Halteriidae</taxon>
        <taxon>Halteria</taxon>
    </lineage>
</organism>
<feature type="compositionally biased region" description="Low complexity" evidence="1">
    <location>
        <begin position="55"/>
        <end position="66"/>
    </location>
</feature>
<feature type="compositionally biased region" description="Polar residues" evidence="1">
    <location>
        <begin position="103"/>
        <end position="116"/>
    </location>
</feature>
<sequence length="409" mass="46023">MAFSSKYSHLFSLEEIMQQQHQYQLPPPPSQMPQPYTLEPRAPMLPQSQLGYPTQQRSQQQQQQQQYSIIKPQATAIPYPAEQAQSSYGMPQSNLGSYDRQRNSSLVPIQQQSRGSLLSDANRASRHTLNPPSQFDQQSSYGGRQQDQQPRHPINSHPARGSSSGSFQNVYEMSKQQDSMMQQYTQQQRNGSSFGQQGLPLKNASQVNYSRDNAYSNPLLPESVASQFGMMEHNRQQRMSQQQPIPNDYLQGNSPVKLRQSLNQSSLQNGRQPSSSSIPFQNPLQGYASIAQTLAAKPVNPKYQDFILHDQNLAAKDKNTALYKPAELMNLDLKTDGSPIGYKPEYHQSSLVNNNIFPSAQMPGVGAAASQDPLQARVSKVRTAMENRRKAKQDNFRRQRLKNILAGEL</sequence>
<proteinExistence type="predicted"/>
<evidence type="ECO:0000256" key="1">
    <source>
        <dbReference type="SAM" id="MobiDB-lite"/>
    </source>
</evidence>
<feature type="compositionally biased region" description="Polar residues" evidence="1">
    <location>
        <begin position="83"/>
        <end position="96"/>
    </location>
</feature>
<dbReference type="AlphaFoldDB" id="A0A8J8NNR4"/>
<feature type="compositionally biased region" description="Polar residues" evidence="1">
    <location>
        <begin position="127"/>
        <end position="148"/>
    </location>
</feature>
<reference evidence="2" key="1">
    <citation type="submission" date="2019-06" db="EMBL/GenBank/DDBJ databases">
        <authorList>
            <person name="Zheng W."/>
        </authorList>
    </citation>
    <scope>NUCLEOTIDE SEQUENCE</scope>
    <source>
        <strain evidence="2">QDHG01</strain>
    </source>
</reference>
<dbReference type="EMBL" id="RRYP01010648">
    <property type="protein sequence ID" value="TNV78253.1"/>
    <property type="molecule type" value="Genomic_DNA"/>
</dbReference>
<name>A0A8J8NNR4_HALGN</name>
<feature type="region of interest" description="Disordered" evidence="1">
    <location>
        <begin position="19"/>
        <end position="68"/>
    </location>
</feature>
<comment type="caution">
    <text evidence="2">The sequence shown here is derived from an EMBL/GenBank/DDBJ whole genome shotgun (WGS) entry which is preliminary data.</text>
</comment>
<gene>
    <name evidence="2" type="ORF">FGO68_gene216</name>
</gene>
<evidence type="ECO:0000313" key="2">
    <source>
        <dbReference type="EMBL" id="TNV78253.1"/>
    </source>
</evidence>
<feature type="compositionally biased region" description="Polar residues" evidence="1">
    <location>
        <begin position="237"/>
        <end position="254"/>
    </location>
</feature>